<gene>
    <name evidence="1" type="ORF">Mal48_26940</name>
</gene>
<sequence length="359" mass="39461">MLIFDAHLDLAWNAVEWNRDLELTVAELRDFENNFEGIIPGACTVSYPELERGGIGIVIATLLPRLHRKHKELTFYQGRESSYAAAHGQLAYYRSMERKGVLKSLPDRAALAEHAQLWRDYLASPTGEAPPIGYILSMEGAPPILEPAQAGEWFDAGLRIVGPGHYGPNEYCHGTGSEGPLTDDGVQLLKEMDSVGLLLDATHLADESFWQALDVFNGPVLASHHNCRSLVPGDRQLDDDQIKALIERGSVIGAAFDNWMIKPGYVKKVTSADLVKIEDVVDHIDHVCQLAGNANHSGIGTDLDGGFGKEQCPGDLDTIADLVKIPNILESRGYSSEDIEKIMSKNFVDFFEKNLPEAN</sequence>
<dbReference type="EMBL" id="CP036267">
    <property type="protein sequence ID" value="QDT33441.1"/>
    <property type="molecule type" value="Genomic_DNA"/>
</dbReference>
<dbReference type="KEGG" id="tpol:Mal48_26940"/>
<dbReference type="PROSITE" id="PS51365">
    <property type="entry name" value="RENAL_DIPEPTIDASE_2"/>
    <property type="match status" value="1"/>
</dbReference>
<accession>A0A517QP95</accession>
<dbReference type="Proteomes" id="UP000315724">
    <property type="component" value="Chromosome"/>
</dbReference>
<reference evidence="1 2" key="1">
    <citation type="submission" date="2019-02" db="EMBL/GenBank/DDBJ databases">
        <title>Deep-cultivation of Planctomycetes and their phenomic and genomic characterization uncovers novel biology.</title>
        <authorList>
            <person name="Wiegand S."/>
            <person name="Jogler M."/>
            <person name="Boedeker C."/>
            <person name="Pinto D."/>
            <person name="Vollmers J."/>
            <person name="Rivas-Marin E."/>
            <person name="Kohn T."/>
            <person name="Peeters S.H."/>
            <person name="Heuer A."/>
            <person name="Rast P."/>
            <person name="Oberbeckmann S."/>
            <person name="Bunk B."/>
            <person name="Jeske O."/>
            <person name="Meyerdierks A."/>
            <person name="Storesund J.E."/>
            <person name="Kallscheuer N."/>
            <person name="Luecker S."/>
            <person name="Lage O.M."/>
            <person name="Pohl T."/>
            <person name="Merkel B.J."/>
            <person name="Hornburger P."/>
            <person name="Mueller R.-W."/>
            <person name="Bruemmer F."/>
            <person name="Labrenz M."/>
            <person name="Spormann A.M."/>
            <person name="Op den Camp H."/>
            <person name="Overmann J."/>
            <person name="Amann R."/>
            <person name="Jetten M.S.M."/>
            <person name="Mascher T."/>
            <person name="Medema M.H."/>
            <person name="Devos D.P."/>
            <person name="Kaster A.-K."/>
            <person name="Ovreas L."/>
            <person name="Rohde M."/>
            <person name="Galperin M.Y."/>
            <person name="Jogler C."/>
        </authorList>
    </citation>
    <scope>NUCLEOTIDE SEQUENCE [LARGE SCALE GENOMIC DNA]</scope>
    <source>
        <strain evidence="1 2">Mal48</strain>
    </source>
</reference>
<dbReference type="GO" id="GO:0006508">
    <property type="term" value="P:proteolysis"/>
    <property type="evidence" value="ECO:0007669"/>
    <property type="project" value="InterPro"/>
</dbReference>
<dbReference type="OrthoDB" id="9804920at2"/>
<dbReference type="Pfam" id="PF01244">
    <property type="entry name" value="Peptidase_M19"/>
    <property type="match status" value="1"/>
</dbReference>
<dbReference type="GO" id="GO:0070573">
    <property type="term" value="F:metallodipeptidase activity"/>
    <property type="evidence" value="ECO:0007669"/>
    <property type="project" value="InterPro"/>
</dbReference>
<dbReference type="InterPro" id="IPR032466">
    <property type="entry name" value="Metal_Hydrolase"/>
</dbReference>
<dbReference type="PANTHER" id="PTHR10443">
    <property type="entry name" value="MICROSOMAL DIPEPTIDASE"/>
    <property type="match status" value="1"/>
</dbReference>
<dbReference type="SUPFAM" id="SSF51556">
    <property type="entry name" value="Metallo-dependent hydrolases"/>
    <property type="match status" value="1"/>
</dbReference>
<dbReference type="RefSeq" id="WP_145199740.1">
    <property type="nucleotide sequence ID" value="NZ_CP036267.1"/>
</dbReference>
<proteinExistence type="predicted"/>
<evidence type="ECO:0000313" key="2">
    <source>
        <dbReference type="Proteomes" id="UP000315724"/>
    </source>
</evidence>
<keyword evidence="2" id="KW-1185">Reference proteome</keyword>
<name>A0A517QP95_9PLAN</name>
<protein>
    <submittedName>
        <fullName evidence="1">Membrane dipeptidase (Peptidase family M19)</fullName>
    </submittedName>
</protein>
<evidence type="ECO:0000313" key="1">
    <source>
        <dbReference type="EMBL" id="QDT33441.1"/>
    </source>
</evidence>
<dbReference type="InterPro" id="IPR008257">
    <property type="entry name" value="Pept_M19"/>
</dbReference>
<dbReference type="AlphaFoldDB" id="A0A517QP95"/>
<dbReference type="Gene3D" id="3.20.20.140">
    <property type="entry name" value="Metal-dependent hydrolases"/>
    <property type="match status" value="1"/>
</dbReference>
<organism evidence="1 2">
    <name type="scientific">Thalassoglobus polymorphus</name>
    <dbReference type="NCBI Taxonomy" id="2527994"/>
    <lineage>
        <taxon>Bacteria</taxon>
        <taxon>Pseudomonadati</taxon>
        <taxon>Planctomycetota</taxon>
        <taxon>Planctomycetia</taxon>
        <taxon>Planctomycetales</taxon>
        <taxon>Planctomycetaceae</taxon>
        <taxon>Thalassoglobus</taxon>
    </lineage>
</organism>
<dbReference type="PANTHER" id="PTHR10443:SF12">
    <property type="entry name" value="DIPEPTIDASE"/>
    <property type="match status" value="1"/>
</dbReference>